<dbReference type="AlphaFoldDB" id="A0A1B5L2Q0"/>
<gene>
    <name evidence="1" type="ORF">UVI_02033470</name>
</gene>
<comment type="caution">
    <text evidence="1">The sequence shown here is derived from an EMBL/GenBank/DDBJ whole genome shotgun (WGS) entry which is preliminary data.</text>
</comment>
<evidence type="ECO:0000313" key="1">
    <source>
        <dbReference type="EMBL" id="GAO17745.1"/>
    </source>
</evidence>
<organism evidence="1 2">
    <name type="scientific">Ustilaginoidea virens</name>
    <name type="common">Rice false smut fungus</name>
    <name type="synonym">Villosiclava virens</name>
    <dbReference type="NCBI Taxonomy" id="1159556"/>
    <lineage>
        <taxon>Eukaryota</taxon>
        <taxon>Fungi</taxon>
        <taxon>Dikarya</taxon>
        <taxon>Ascomycota</taxon>
        <taxon>Pezizomycotina</taxon>
        <taxon>Sordariomycetes</taxon>
        <taxon>Hypocreomycetidae</taxon>
        <taxon>Hypocreales</taxon>
        <taxon>Clavicipitaceae</taxon>
        <taxon>Ustilaginoidea</taxon>
    </lineage>
</organism>
<proteinExistence type="predicted"/>
<reference evidence="2" key="1">
    <citation type="journal article" date="2016" name="Genome Announc.">
        <title>Genome sequence of Ustilaginoidea virens IPU010, a rice pathogenic fungus causing false smut.</title>
        <authorList>
            <person name="Kumagai T."/>
            <person name="Ishii T."/>
            <person name="Terai G."/>
            <person name="Umemura M."/>
            <person name="Machida M."/>
            <person name="Asai K."/>
        </authorList>
    </citation>
    <scope>NUCLEOTIDE SEQUENCE [LARGE SCALE GENOMIC DNA]</scope>
    <source>
        <strain evidence="2">IPU010</strain>
    </source>
</reference>
<protein>
    <submittedName>
        <fullName evidence="1">Uncharacterized protein</fullName>
    </submittedName>
</protein>
<evidence type="ECO:0000313" key="2">
    <source>
        <dbReference type="Proteomes" id="UP000054053"/>
    </source>
</evidence>
<sequence>MAFVDSAGFEGRGSDFWNNHCCVSPLQDGIHNVHNGLPIHVDIFGIFEAGRLEAARFSRGFEKSCGQLEDADGFIIELFRNVGVYCSLKVQVFCSDAIDGFDGGD</sequence>
<accession>A0A1B5L2Q0</accession>
<dbReference type="EMBL" id="BBTG02000016">
    <property type="protein sequence ID" value="GAO17745.1"/>
    <property type="molecule type" value="Genomic_DNA"/>
</dbReference>
<name>A0A1B5L2Q0_USTVR</name>
<dbReference type="Proteomes" id="UP000054053">
    <property type="component" value="Unassembled WGS sequence"/>
</dbReference>